<dbReference type="EC" id="2.7.13.3" evidence="2"/>
<dbReference type="FunFam" id="3.30.565.10:FF:000010">
    <property type="entry name" value="Sensor histidine kinase RcsC"/>
    <property type="match status" value="1"/>
</dbReference>
<dbReference type="Gene3D" id="3.40.50.2300">
    <property type="match status" value="1"/>
</dbReference>
<keyword evidence="5" id="KW-0418">Kinase</keyword>
<dbReference type="SUPFAM" id="SSF52172">
    <property type="entry name" value="CheY-like"/>
    <property type="match status" value="1"/>
</dbReference>
<dbReference type="PROSITE" id="PS50109">
    <property type="entry name" value="HIS_KIN"/>
    <property type="match status" value="1"/>
</dbReference>
<dbReference type="CDD" id="cd00082">
    <property type="entry name" value="HisKA"/>
    <property type="match status" value="1"/>
</dbReference>
<keyword evidence="8" id="KW-0812">Transmembrane</keyword>
<keyword evidence="6" id="KW-0902">Two-component regulatory system</keyword>
<feature type="modified residue" description="4-aspartylphosphate" evidence="7">
    <location>
        <position position="538"/>
    </location>
</feature>
<protein>
    <recommendedName>
        <fullName evidence="2">histidine kinase</fullName>
        <ecNumber evidence="2">2.7.13.3</ecNumber>
    </recommendedName>
</protein>
<keyword evidence="3 7" id="KW-0597">Phosphoprotein</keyword>
<dbReference type="EMBL" id="JAESVB010000016">
    <property type="protein sequence ID" value="MCB8877731.1"/>
    <property type="molecule type" value="Genomic_DNA"/>
</dbReference>
<dbReference type="InterPro" id="IPR001789">
    <property type="entry name" value="Sig_transdc_resp-reg_receiver"/>
</dbReference>
<comment type="catalytic activity">
    <reaction evidence="1">
        <text>ATP + protein L-histidine = ADP + protein N-phospho-L-histidine.</text>
        <dbReference type="EC" id="2.7.13.3"/>
    </reaction>
</comment>
<dbReference type="PROSITE" id="PS50110">
    <property type="entry name" value="RESPONSE_REGULATORY"/>
    <property type="match status" value="1"/>
</dbReference>
<name>A0A963YV89_9PROT</name>
<dbReference type="InterPro" id="IPR003594">
    <property type="entry name" value="HATPase_dom"/>
</dbReference>
<feature type="transmembrane region" description="Helical" evidence="8">
    <location>
        <begin position="12"/>
        <end position="34"/>
    </location>
</feature>
<dbReference type="Gene3D" id="1.10.287.130">
    <property type="match status" value="1"/>
</dbReference>
<keyword evidence="8" id="KW-0472">Membrane</keyword>
<evidence type="ECO:0000313" key="11">
    <source>
        <dbReference type="EMBL" id="MCB8877731.1"/>
    </source>
</evidence>
<dbReference type="InterPro" id="IPR003661">
    <property type="entry name" value="HisK_dim/P_dom"/>
</dbReference>
<evidence type="ECO:0000259" key="9">
    <source>
        <dbReference type="PROSITE" id="PS50109"/>
    </source>
</evidence>
<organism evidence="11 12">
    <name type="scientific">Acidisoma silvae</name>
    <dbReference type="NCBI Taxonomy" id="2802396"/>
    <lineage>
        <taxon>Bacteria</taxon>
        <taxon>Pseudomonadati</taxon>
        <taxon>Pseudomonadota</taxon>
        <taxon>Alphaproteobacteria</taxon>
        <taxon>Acetobacterales</taxon>
        <taxon>Acidocellaceae</taxon>
        <taxon>Acidisoma</taxon>
    </lineage>
</organism>
<dbReference type="PRINTS" id="PR00344">
    <property type="entry name" value="BCTRLSENSOR"/>
</dbReference>
<keyword evidence="8" id="KW-1133">Transmembrane helix</keyword>
<dbReference type="SMART" id="SM00388">
    <property type="entry name" value="HisKA"/>
    <property type="match status" value="1"/>
</dbReference>
<evidence type="ECO:0000256" key="6">
    <source>
        <dbReference type="ARBA" id="ARBA00023012"/>
    </source>
</evidence>
<feature type="domain" description="Histidine kinase" evidence="9">
    <location>
        <begin position="249"/>
        <end position="466"/>
    </location>
</feature>
<dbReference type="InterPro" id="IPR011006">
    <property type="entry name" value="CheY-like_superfamily"/>
</dbReference>
<gene>
    <name evidence="11" type="ORF">ASILVAE211_21230</name>
</gene>
<evidence type="ECO:0000256" key="2">
    <source>
        <dbReference type="ARBA" id="ARBA00012438"/>
    </source>
</evidence>
<evidence type="ECO:0000256" key="8">
    <source>
        <dbReference type="SAM" id="Phobius"/>
    </source>
</evidence>
<dbReference type="PANTHER" id="PTHR43047">
    <property type="entry name" value="TWO-COMPONENT HISTIDINE PROTEIN KINASE"/>
    <property type="match status" value="1"/>
</dbReference>
<dbReference type="SUPFAM" id="SSF55874">
    <property type="entry name" value="ATPase domain of HSP90 chaperone/DNA topoisomerase II/histidine kinase"/>
    <property type="match status" value="1"/>
</dbReference>
<sequence length="700" mass="77666">MLLFSGTFGPVAAGAAGFAGFVVAFAAAPAIAWATRGRHYLAREPSPVGLGSTTKTCCICQYAFEPEDMANCPAYDGLICSLCCTLDARCGDRCKVPFSVDGALPVRRDSILQTSLWSNRQVSKSNQRARRFSKTFLSLILMIAGVIAFAYMQGTLTYPDERSAIWTVAWHMFWLFTIIAAMSAWMIVLARESRMLAQEESERQTTLLMEEIEAHERTDAALQQSNGKLLEAKEIAERANTAKSRYMIGIRHELRSPLNAVLGYAQVLDNDPTIPIRRRHAIRTVRRSAEHMSSLIDGLLDISKIESGRLYLEREEFDVIELLEQMADMFRLEAKTKGLGFYFTLQGKFPRVVYGDAKRLRQIVINLLSNAVKFTQKGDVTFRVRYRDMFAEIEVVDTGSGIHADDLQKVFEPFERGRHTGSNPISGTGLGLTITRLLISVMGGDMTVDSTPGKGSSFRARLLLSEATYASPRLSAYSQVSGYEGPRRRILIVDDDKAHCEMMTDILEPLGFNVRSVNSGVECLVVARENPADLVMLDIAMPGMSGWETAKVLRESVAPQSRIMVVSGNAFEIEAFRGSFGYHNTVMTKPIDANALVQEIAKLLEIEWRMRGVEAGIAEAERQASSGLSASRRLPSRAELADLSRLGEIGYVRGIRDKLIDLGNQSADYLWLVELLEPMVGRLDFPRYTATLSTLLDGEP</sequence>
<evidence type="ECO:0000256" key="5">
    <source>
        <dbReference type="ARBA" id="ARBA00022777"/>
    </source>
</evidence>
<dbReference type="Pfam" id="PF00512">
    <property type="entry name" value="HisKA"/>
    <property type="match status" value="1"/>
</dbReference>
<dbReference type="GO" id="GO:0000155">
    <property type="term" value="F:phosphorelay sensor kinase activity"/>
    <property type="evidence" value="ECO:0007669"/>
    <property type="project" value="InterPro"/>
</dbReference>
<evidence type="ECO:0000259" key="10">
    <source>
        <dbReference type="PROSITE" id="PS50110"/>
    </source>
</evidence>
<dbReference type="SMART" id="SM00387">
    <property type="entry name" value="HATPase_c"/>
    <property type="match status" value="1"/>
</dbReference>
<dbReference type="AlphaFoldDB" id="A0A963YV89"/>
<reference evidence="11" key="1">
    <citation type="journal article" date="2021" name="Microorganisms">
        <title>Acidisoma silvae sp. nov. and Acidisomacellulosilytica sp. nov., Two Acidophilic Bacteria Isolated from Decaying Wood, Hydrolyzing Cellulose and Producing Poly-3-hydroxybutyrate.</title>
        <authorList>
            <person name="Mieszkin S."/>
            <person name="Pouder E."/>
            <person name="Uroz S."/>
            <person name="Simon-Colin C."/>
            <person name="Alain K."/>
        </authorList>
    </citation>
    <scope>NUCLEOTIDE SEQUENCE</scope>
    <source>
        <strain evidence="11">HW T2.11</strain>
    </source>
</reference>
<keyword evidence="12" id="KW-1185">Reference proteome</keyword>
<feature type="transmembrane region" description="Helical" evidence="8">
    <location>
        <begin position="164"/>
        <end position="188"/>
    </location>
</feature>
<evidence type="ECO:0000256" key="4">
    <source>
        <dbReference type="ARBA" id="ARBA00022679"/>
    </source>
</evidence>
<dbReference type="Proteomes" id="UP000708298">
    <property type="component" value="Unassembled WGS sequence"/>
</dbReference>
<evidence type="ECO:0000256" key="3">
    <source>
        <dbReference type="ARBA" id="ARBA00022553"/>
    </source>
</evidence>
<reference evidence="11" key="2">
    <citation type="submission" date="2021-01" db="EMBL/GenBank/DDBJ databases">
        <authorList>
            <person name="Mieszkin S."/>
            <person name="Pouder E."/>
            <person name="Alain K."/>
        </authorList>
    </citation>
    <scope>NUCLEOTIDE SEQUENCE</scope>
    <source>
        <strain evidence="11">HW T2.11</strain>
    </source>
</reference>
<feature type="domain" description="Response regulatory" evidence="10">
    <location>
        <begin position="489"/>
        <end position="604"/>
    </location>
</feature>
<proteinExistence type="predicted"/>
<evidence type="ECO:0000256" key="7">
    <source>
        <dbReference type="PROSITE-ProRule" id="PRU00169"/>
    </source>
</evidence>
<dbReference type="Gene3D" id="3.30.565.10">
    <property type="entry name" value="Histidine kinase-like ATPase, C-terminal domain"/>
    <property type="match status" value="1"/>
</dbReference>
<dbReference type="PANTHER" id="PTHR43047:SF64">
    <property type="entry name" value="HISTIDINE KINASE CONTAINING CHEY-HOMOLOGOUS RECEIVER DOMAIN AND PAS DOMAIN-RELATED"/>
    <property type="match status" value="1"/>
</dbReference>
<dbReference type="SUPFAM" id="SSF47384">
    <property type="entry name" value="Homodimeric domain of signal transducing histidine kinase"/>
    <property type="match status" value="1"/>
</dbReference>
<accession>A0A963YV89</accession>
<keyword evidence="4" id="KW-0808">Transferase</keyword>
<dbReference type="Pfam" id="PF02518">
    <property type="entry name" value="HATPase_c"/>
    <property type="match status" value="1"/>
</dbReference>
<feature type="transmembrane region" description="Helical" evidence="8">
    <location>
        <begin position="135"/>
        <end position="152"/>
    </location>
</feature>
<dbReference type="RefSeq" id="WP_227323377.1">
    <property type="nucleotide sequence ID" value="NZ_JAESVB010000016.1"/>
</dbReference>
<dbReference type="Pfam" id="PF00072">
    <property type="entry name" value="Response_reg"/>
    <property type="match status" value="1"/>
</dbReference>
<comment type="caution">
    <text evidence="11">The sequence shown here is derived from an EMBL/GenBank/DDBJ whole genome shotgun (WGS) entry which is preliminary data.</text>
</comment>
<dbReference type="InterPro" id="IPR036890">
    <property type="entry name" value="HATPase_C_sf"/>
</dbReference>
<evidence type="ECO:0000256" key="1">
    <source>
        <dbReference type="ARBA" id="ARBA00000085"/>
    </source>
</evidence>
<dbReference type="CDD" id="cd17546">
    <property type="entry name" value="REC_hyHK_CKI1_RcsC-like"/>
    <property type="match status" value="1"/>
</dbReference>
<dbReference type="SMART" id="SM00448">
    <property type="entry name" value="REC"/>
    <property type="match status" value="1"/>
</dbReference>
<dbReference type="InterPro" id="IPR036097">
    <property type="entry name" value="HisK_dim/P_sf"/>
</dbReference>
<dbReference type="CDD" id="cd16922">
    <property type="entry name" value="HATPase_EvgS-ArcB-TorS-like"/>
    <property type="match status" value="1"/>
</dbReference>
<dbReference type="InterPro" id="IPR005467">
    <property type="entry name" value="His_kinase_dom"/>
</dbReference>
<evidence type="ECO:0000313" key="12">
    <source>
        <dbReference type="Proteomes" id="UP000708298"/>
    </source>
</evidence>
<dbReference type="InterPro" id="IPR004358">
    <property type="entry name" value="Sig_transdc_His_kin-like_C"/>
</dbReference>